<proteinExistence type="predicted"/>
<dbReference type="EMBL" id="JBHZPZ010000021">
    <property type="protein sequence ID" value="MFE3869298.1"/>
    <property type="molecule type" value="Genomic_DNA"/>
</dbReference>
<keyword evidence="2" id="KW-0808">Transferase</keyword>
<dbReference type="RefSeq" id="WP_379855905.1">
    <property type="nucleotide sequence ID" value="NZ_JBHZPZ010000021.1"/>
</dbReference>
<gene>
    <name evidence="2" type="ORF">ACFX5E_14635</name>
</gene>
<keyword evidence="2" id="KW-0328">Glycosyltransferase</keyword>
<evidence type="ECO:0000313" key="3">
    <source>
        <dbReference type="Proteomes" id="UP001600109"/>
    </source>
</evidence>
<feature type="domain" description="Glycosyltransferase 2-like" evidence="1">
    <location>
        <begin position="4"/>
        <end position="136"/>
    </location>
</feature>
<accession>A0ABW6HZ52</accession>
<dbReference type="Gene3D" id="3.90.550.10">
    <property type="entry name" value="Spore Coat Polysaccharide Biosynthesis Protein SpsA, Chain A"/>
    <property type="match status" value="1"/>
</dbReference>
<dbReference type="InterPro" id="IPR001173">
    <property type="entry name" value="Glyco_trans_2-like"/>
</dbReference>
<dbReference type="PANTHER" id="PTHR22916">
    <property type="entry name" value="GLYCOSYLTRANSFERASE"/>
    <property type="match status" value="1"/>
</dbReference>
<protein>
    <submittedName>
        <fullName evidence="2">Glycosyltransferase family 2 protein</fullName>
        <ecNumber evidence="2">2.4.-.-</ecNumber>
    </submittedName>
</protein>
<dbReference type="InterPro" id="IPR029044">
    <property type="entry name" value="Nucleotide-diphossugar_trans"/>
</dbReference>
<dbReference type="CDD" id="cd06433">
    <property type="entry name" value="GT_2_WfgS_like"/>
    <property type="match status" value="1"/>
</dbReference>
<dbReference type="PANTHER" id="PTHR22916:SF3">
    <property type="entry name" value="UDP-GLCNAC:BETAGAL BETA-1,3-N-ACETYLGLUCOSAMINYLTRANSFERASE-LIKE PROTEIN 1"/>
    <property type="match status" value="1"/>
</dbReference>
<sequence>MKISIITVCYNSAATLEKTILSVSTQTYKSIEYIIVDGNSKDNTLALIKKHEDKISKWISEPDKGLYDAMNKGIGMASGDLIGILNSDDTFNSDMVVEHIASFHLQNTIDASIGNIVQHQENGKIIRLYSSKYWNPEKLTIGFMPPHPSIFFKRKLFNKYGNYDLGFKIGADYELITRFFLKNRISWKYSGITTTAMLVGGLSSSGSSSYKLITQEIQKALTMSGIVFDPFKIRIRFLWKIIGFLKK</sequence>
<organism evidence="2 3">
    <name type="scientific">Flavobacterium xylosi</name>
    <dbReference type="NCBI Taxonomy" id="3230415"/>
    <lineage>
        <taxon>Bacteria</taxon>
        <taxon>Pseudomonadati</taxon>
        <taxon>Bacteroidota</taxon>
        <taxon>Flavobacteriia</taxon>
        <taxon>Flavobacteriales</taxon>
        <taxon>Flavobacteriaceae</taxon>
        <taxon>Flavobacterium</taxon>
    </lineage>
</organism>
<reference evidence="2 3" key="1">
    <citation type="submission" date="2024-06" db="EMBL/GenBank/DDBJ databases">
        <title>Flavobacterium spp. isolated from glacier.</title>
        <authorList>
            <person name="Han D."/>
        </authorList>
    </citation>
    <scope>NUCLEOTIDE SEQUENCE [LARGE SCALE GENOMIC DNA]</scope>
    <source>
        <strain evidence="2 3">LS2P90</strain>
    </source>
</reference>
<comment type="caution">
    <text evidence="2">The sequence shown here is derived from an EMBL/GenBank/DDBJ whole genome shotgun (WGS) entry which is preliminary data.</text>
</comment>
<dbReference type="GO" id="GO:0016757">
    <property type="term" value="F:glycosyltransferase activity"/>
    <property type="evidence" value="ECO:0007669"/>
    <property type="project" value="UniProtKB-KW"/>
</dbReference>
<dbReference type="Pfam" id="PF00535">
    <property type="entry name" value="Glycos_transf_2"/>
    <property type="match status" value="1"/>
</dbReference>
<evidence type="ECO:0000313" key="2">
    <source>
        <dbReference type="EMBL" id="MFE3869298.1"/>
    </source>
</evidence>
<dbReference type="EC" id="2.4.-.-" evidence="2"/>
<keyword evidence="3" id="KW-1185">Reference proteome</keyword>
<dbReference type="SUPFAM" id="SSF53448">
    <property type="entry name" value="Nucleotide-diphospho-sugar transferases"/>
    <property type="match status" value="1"/>
</dbReference>
<evidence type="ECO:0000259" key="1">
    <source>
        <dbReference type="Pfam" id="PF00535"/>
    </source>
</evidence>
<dbReference type="Proteomes" id="UP001600109">
    <property type="component" value="Unassembled WGS sequence"/>
</dbReference>
<name>A0ABW6HZ52_9FLAO</name>